<comment type="caution">
    <text evidence="1">The sequence shown here is derived from an EMBL/GenBank/DDBJ whole genome shotgun (WGS) entry which is preliminary data.</text>
</comment>
<dbReference type="Proteomes" id="UP000012153">
    <property type="component" value="Unassembled WGS sequence"/>
</dbReference>
<protein>
    <submittedName>
        <fullName evidence="1">Uncharacterized protein</fullName>
    </submittedName>
</protein>
<evidence type="ECO:0000313" key="1">
    <source>
        <dbReference type="EMBL" id="EMO42365.1"/>
    </source>
</evidence>
<gene>
    <name evidence="1" type="ORF">LEP1GSC186_4522</name>
</gene>
<evidence type="ECO:0000313" key="2">
    <source>
        <dbReference type="Proteomes" id="UP000012153"/>
    </source>
</evidence>
<dbReference type="EMBL" id="AHOP02000013">
    <property type="protein sequence ID" value="EMO42365.1"/>
    <property type="molecule type" value="Genomic_DNA"/>
</dbReference>
<proteinExistence type="predicted"/>
<reference evidence="1 2" key="1">
    <citation type="submission" date="2013-01" db="EMBL/GenBank/DDBJ databases">
        <authorList>
            <person name="Harkins D.M."/>
            <person name="Durkin A.S."/>
            <person name="Brinkac L.M."/>
            <person name="Haft D.H."/>
            <person name="Selengut J.D."/>
            <person name="Sanka R."/>
            <person name="DePew J."/>
            <person name="Purushe J."/>
            <person name="Matthias M.A."/>
            <person name="Vinetz J.M."/>
            <person name="Sutton G.G."/>
            <person name="Nierman W.C."/>
            <person name="Fouts D.E."/>
        </authorList>
    </citation>
    <scope>NUCLEOTIDE SEQUENCE [LARGE SCALE GENOMIC DNA]</scope>
    <source>
        <strain evidence="1 2">ZUN142</strain>
    </source>
</reference>
<organism evidence="1 2">
    <name type="scientific">Leptospira noguchii serovar Autumnalis str. ZUN142</name>
    <dbReference type="NCBI Taxonomy" id="1085540"/>
    <lineage>
        <taxon>Bacteria</taxon>
        <taxon>Pseudomonadati</taxon>
        <taxon>Spirochaetota</taxon>
        <taxon>Spirochaetia</taxon>
        <taxon>Leptospirales</taxon>
        <taxon>Leptospiraceae</taxon>
        <taxon>Leptospira</taxon>
    </lineage>
</organism>
<name>M6UCS8_9LEPT</name>
<sequence>MIKLTVLNFIEISNVSSKSIIMKKLDLNFTDLFLKCRNYHNLKNRSL</sequence>
<dbReference type="AlphaFoldDB" id="M6UCS8"/>
<accession>M6UCS8</accession>